<feature type="transmembrane region" description="Helical" evidence="6">
    <location>
        <begin position="360"/>
        <end position="384"/>
    </location>
</feature>
<evidence type="ECO:0000256" key="1">
    <source>
        <dbReference type="ARBA" id="ARBA00004651"/>
    </source>
</evidence>
<dbReference type="eggNOG" id="COG1079">
    <property type="taxonomic scope" value="Bacteria"/>
</dbReference>
<proteinExistence type="predicted"/>
<dbReference type="PANTHER" id="PTHR43370">
    <property type="entry name" value="SUGAR ABC TRANSPORTER INTEGRAL MEMBRANE PROTEIN-RELATED"/>
    <property type="match status" value="1"/>
</dbReference>
<evidence type="ECO:0000256" key="4">
    <source>
        <dbReference type="ARBA" id="ARBA00022989"/>
    </source>
</evidence>
<dbReference type="PANTHER" id="PTHR43370:SF1">
    <property type="entry name" value="GUANOSINE ABC TRANSPORTER PERMEASE PROTEIN NUPQ"/>
    <property type="match status" value="1"/>
</dbReference>
<name>A0A1H7MDT8_STRJI</name>
<organism evidence="7 8">
    <name type="scientific">Streptacidiphilus jiangxiensis</name>
    <dbReference type="NCBI Taxonomy" id="235985"/>
    <lineage>
        <taxon>Bacteria</taxon>
        <taxon>Bacillati</taxon>
        <taxon>Actinomycetota</taxon>
        <taxon>Actinomycetes</taxon>
        <taxon>Kitasatosporales</taxon>
        <taxon>Streptomycetaceae</taxon>
        <taxon>Streptacidiphilus</taxon>
    </lineage>
</organism>
<dbReference type="GO" id="GO:0005886">
    <property type="term" value="C:plasma membrane"/>
    <property type="evidence" value="ECO:0007669"/>
    <property type="project" value="UniProtKB-SubCell"/>
</dbReference>
<evidence type="ECO:0000256" key="2">
    <source>
        <dbReference type="ARBA" id="ARBA00022475"/>
    </source>
</evidence>
<feature type="transmembrane region" description="Helical" evidence="6">
    <location>
        <begin position="30"/>
        <end position="48"/>
    </location>
</feature>
<dbReference type="GO" id="GO:0022857">
    <property type="term" value="F:transmembrane transporter activity"/>
    <property type="evidence" value="ECO:0007669"/>
    <property type="project" value="InterPro"/>
</dbReference>
<dbReference type="CDD" id="cd06580">
    <property type="entry name" value="TM_PBP1_transp_TpRbsC_like"/>
    <property type="match status" value="1"/>
</dbReference>
<feature type="transmembrane region" description="Helical" evidence="6">
    <location>
        <begin position="279"/>
        <end position="296"/>
    </location>
</feature>
<keyword evidence="7" id="KW-0813">Transport</keyword>
<dbReference type="Pfam" id="PF02653">
    <property type="entry name" value="BPD_transp_2"/>
    <property type="match status" value="1"/>
</dbReference>
<feature type="transmembrane region" description="Helical" evidence="6">
    <location>
        <begin position="166"/>
        <end position="186"/>
    </location>
</feature>
<evidence type="ECO:0000256" key="6">
    <source>
        <dbReference type="SAM" id="Phobius"/>
    </source>
</evidence>
<feature type="transmembrane region" description="Helical" evidence="6">
    <location>
        <begin position="139"/>
        <end position="159"/>
    </location>
</feature>
<evidence type="ECO:0000313" key="7">
    <source>
        <dbReference type="EMBL" id="SEL09261.1"/>
    </source>
</evidence>
<keyword evidence="4 6" id="KW-1133">Transmembrane helix</keyword>
<dbReference type="EMBL" id="FOAZ01000005">
    <property type="protein sequence ID" value="SEL09261.1"/>
    <property type="molecule type" value="Genomic_DNA"/>
</dbReference>
<dbReference type="RefSeq" id="WP_052439285.1">
    <property type="nucleotide sequence ID" value="NZ_BBPN01000042.1"/>
</dbReference>
<keyword evidence="7" id="KW-0762">Sugar transport</keyword>
<dbReference type="InterPro" id="IPR001851">
    <property type="entry name" value="ABC_transp_permease"/>
</dbReference>
<protein>
    <submittedName>
        <fullName evidence="7">Simple sugar transport system permease protein</fullName>
    </submittedName>
</protein>
<feature type="transmembrane region" description="Helical" evidence="6">
    <location>
        <begin position="222"/>
        <end position="240"/>
    </location>
</feature>
<evidence type="ECO:0000313" key="8">
    <source>
        <dbReference type="Proteomes" id="UP000183015"/>
    </source>
</evidence>
<keyword evidence="5 6" id="KW-0472">Membrane</keyword>
<dbReference type="Proteomes" id="UP000183015">
    <property type="component" value="Unassembled WGS sequence"/>
</dbReference>
<evidence type="ECO:0000256" key="5">
    <source>
        <dbReference type="ARBA" id="ARBA00023136"/>
    </source>
</evidence>
<keyword evidence="2" id="KW-1003">Cell membrane</keyword>
<feature type="transmembrane region" description="Helical" evidence="6">
    <location>
        <begin position="83"/>
        <end position="101"/>
    </location>
</feature>
<keyword evidence="8" id="KW-1185">Reference proteome</keyword>
<keyword evidence="3 6" id="KW-0812">Transmembrane</keyword>
<feature type="transmembrane region" description="Helical" evidence="6">
    <location>
        <begin position="113"/>
        <end position="133"/>
    </location>
</feature>
<feature type="transmembrane region" description="Helical" evidence="6">
    <location>
        <begin position="329"/>
        <end position="348"/>
    </location>
</feature>
<gene>
    <name evidence="7" type="ORF">SAMN05414137_105323</name>
</gene>
<feature type="transmembrane region" description="Helical" evidence="6">
    <location>
        <begin position="404"/>
        <end position="424"/>
    </location>
</feature>
<dbReference type="STRING" id="235985.SAMN05414137_105323"/>
<dbReference type="OrthoDB" id="9792579at2"/>
<comment type="subcellular location">
    <subcellularLocation>
        <location evidence="1">Cell membrane</location>
        <topology evidence="1">Multi-pass membrane protein</topology>
    </subcellularLocation>
</comment>
<accession>A0A1H7MDT8</accession>
<feature type="transmembrane region" description="Helical" evidence="6">
    <location>
        <begin position="192"/>
        <end position="215"/>
    </location>
</feature>
<dbReference type="AlphaFoldDB" id="A0A1H7MDT8"/>
<reference evidence="8" key="1">
    <citation type="submission" date="2016-10" db="EMBL/GenBank/DDBJ databases">
        <authorList>
            <person name="Varghese N."/>
        </authorList>
    </citation>
    <scope>NUCLEOTIDE SEQUENCE [LARGE SCALE GENOMIC DNA]</scope>
    <source>
        <strain evidence="8">DSM 45096 / BCRC 16803 / CGMCC 4.1857 / CIP 109030 / JCM 12277 / KCTC 19219 / NBRC 100920 / 33214</strain>
    </source>
</reference>
<evidence type="ECO:0000256" key="3">
    <source>
        <dbReference type="ARBA" id="ARBA00022692"/>
    </source>
</evidence>
<sequence length="438" mass="44880">MSTASTATGKPGASEGTLSLADAAERRSRLVSGIAMAVMGALGLWAFGLTSRVSGAAHTIFGLKEDPNATGGLGPISAPSQELAIALMSVAILCGLARAFAPVSKTVQLWLSGIYFAAYTIGFLVWAAAGSAVGLNVPVILLQTALAAVPLVLGSLSALLCERSGVVNIAVEGQFLFGAFAAVLTASTTGSLWAGAIAGCLGGALMCVLLAVFANRYLIEQVVLGVVLNLLASGVTGFLYDRLMSTNGGTYNKAQGFSSIRIPGLASIPIIGPLFNQNILFYLAYLLVPVVWFLLFRTRWGLRTRAVGEHPTAADTVGIKVIGLRYRNVITAGLLSGLGGVWLTLGLASQFGKDMSSGKGYIAIAALIVGRWSPIGSLGAAVLFGFATELQVALTSLGTPIPGAFLAMAPYLVTIFVVAALGGLSRPPAASGKPYIKG</sequence>